<reference evidence="2 3" key="1">
    <citation type="journal article" date="2013" name="Plant Cell">
        <title>The transition from a phytopathogenic smut ancestor to an anamorphic biocontrol agent deciphered by comparative whole-genome analysis.</title>
        <authorList>
            <person name="Lefebvre F."/>
            <person name="Joly D.L."/>
            <person name="Labbe C."/>
            <person name="Teichmann B."/>
            <person name="Linning R."/>
            <person name="Belzile F."/>
            <person name="Bakkeren G."/>
            <person name="Belanger R.R."/>
        </authorList>
    </citation>
    <scope>NUCLEOTIDE SEQUENCE [LARGE SCALE GENOMIC DNA]</scope>
    <source>
        <strain evidence="2 3">PF-1</strain>
    </source>
</reference>
<dbReference type="EMBL" id="KE361629">
    <property type="protein sequence ID" value="EPQ29795.1"/>
    <property type="molecule type" value="Genomic_DNA"/>
</dbReference>
<feature type="compositionally biased region" description="Low complexity" evidence="1">
    <location>
        <begin position="47"/>
        <end position="58"/>
    </location>
</feature>
<protein>
    <submittedName>
        <fullName evidence="2">Uncharacterized protein</fullName>
    </submittedName>
</protein>
<feature type="region of interest" description="Disordered" evidence="1">
    <location>
        <begin position="1"/>
        <end position="96"/>
    </location>
</feature>
<dbReference type="KEGG" id="pfp:PFL1_02468"/>
<organism evidence="2 3">
    <name type="scientific">Pseudozyma flocculosa PF-1</name>
    <dbReference type="NCBI Taxonomy" id="1277687"/>
    <lineage>
        <taxon>Eukaryota</taxon>
        <taxon>Fungi</taxon>
        <taxon>Dikarya</taxon>
        <taxon>Basidiomycota</taxon>
        <taxon>Ustilaginomycotina</taxon>
        <taxon>Ustilaginomycetes</taxon>
        <taxon>Ustilaginales</taxon>
        <taxon>Ustilaginaceae</taxon>
        <taxon>Pseudozyma</taxon>
    </lineage>
</organism>
<sequence length="248" mass="26588">MMMPHQMDFATTPPPQSAGIEGSGRGASSSGSSSHHHGSHPHHHHSYNASSSHNSNGHPNATPTPTPGPPTTTMTASGEKQRHISSINRSQRSRERRQEVLKHWYPCERCIKQGIACVPPPLLDPTGKQSSKLKRCMHCASPTINCACSTGKALWHQIQLPPTKKRKQSAGGGGSTSAYSMPSAATSQANASRDLLISGTRAAILNARTEMDENPESKNLVAKLALSNIEALFRQLDPDFPKVAVPAE</sequence>
<proteinExistence type="predicted"/>
<name>A0A061HCN1_9BASI</name>
<accession>A0A061HCN1</accession>
<evidence type="ECO:0000256" key="1">
    <source>
        <dbReference type="SAM" id="MobiDB-lite"/>
    </source>
</evidence>
<dbReference type="Proteomes" id="UP000053664">
    <property type="component" value="Unassembled WGS sequence"/>
</dbReference>
<dbReference type="AlphaFoldDB" id="A0A061HCN1"/>
<feature type="compositionally biased region" description="Basic residues" evidence="1">
    <location>
        <begin position="34"/>
        <end position="46"/>
    </location>
</feature>
<feature type="region of interest" description="Disordered" evidence="1">
    <location>
        <begin position="161"/>
        <end position="185"/>
    </location>
</feature>
<dbReference type="HOGENOM" id="CLU_1120549_0_0_1"/>
<evidence type="ECO:0000313" key="3">
    <source>
        <dbReference type="Proteomes" id="UP000053664"/>
    </source>
</evidence>
<evidence type="ECO:0000313" key="2">
    <source>
        <dbReference type="EMBL" id="EPQ29795.1"/>
    </source>
</evidence>
<gene>
    <name evidence="2" type="ORF">PFL1_02468</name>
</gene>
<dbReference type="GeneID" id="19316588"/>
<dbReference type="RefSeq" id="XP_007878176.1">
    <property type="nucleotide sequence ID" value="XM_007879985.1"/>
</dbReference>